<dbReference type="EMBL" id="CP144696">
    <property type="protein sequence ID" value="WVZ11738.1"/>
    <property type="molecule type" value="Genomic_DNA"/>
</dbReference>
<evidence type="ECO:0000313" key="2">
    <source>
        <dbReference type="Proteomes" id="UP001374535"/>
    </source>
</evidence>
<protein>
    <submittedName>
        <fullName evidence="1">Uncharacterized protein</fullName>
    </submittedName>
</protein>
<keyword evidence="2" id="KW-1185">Reference proteome</keyword>
<organism evidence="1 2">
    <name type="scientific">Vigna mungo</name>
    <name type="common">Black gram</name>
    <name type="synonym">Phaseolus mungo</name>
    <dbReference type="NCBI Taxonomy" id="3915"/>
    <lineage>
        <taxon>Eukaryota</taxon>
        <taxon>Viridiplantae</taxon>
        <taxon>Streptophyta</taxon>
        <taxon>Embryophyta</taxon>
        <taxon>Tracheophyta</taxon>
        <taxon>Spermatophyta</taxon>
        <taxon>Magnoliopsida</taxon>
        <taxon>eudicotyledons</taxon>
        <taxon>Gunneridae</taxon>
        <taxon>Pentapetalae</taxon>
        <taxon>rosids</taxon>
        <taxon>fabids</taxon>
        <taxon>Fabales</taxon>
        <taxon>Fabaceae</taxon>
        <taxon>Papilionoideae</taxon>
        <taxon>50 kb inversion clade</taxon>
        <taxon>NPAAA clade</taxon>
        <taxon>indigoferoid/millettioid clade</taxon>
        <taxon>Phaseoleae</taxon>
        <taxon>Vigna</taxon>
    </lineage>
</organism>
<sequence>MAPDPGRIRYLVGSEIQPFHEHHNGVSVKDRLVRYPVPRLSRLVDKKTQIPATDLTAPPQFYGLGGGGGVVRLGKWAPNDGSRFIIAVRGEERSNLKLKGWSGKGSVGVERIVDAVELVELVLLRGSEDEEMVVGEYDTVLEDVGWSSGMKGIENRVACRRVKER</sequence>
<name>A0AAQ3NNP0_VIGMU</name>
<proteinExistence type="predicted"/>
<dbReference type="AlphaFoldDB" id="A0AAQ3NNP0"/>
<gene>
    <name evidence="1" type="ORF">V8G54_016268</name>
</gene>
<dbReference type="Proteomes" id="UP001374535">
    <property type="component" value="Chromosome 5"/>
</dbReference>
<evidence type="ECO:0000313" key="1">
    <source>
        <dbReference type="EMBL" id="WVZ11738.1"/>
    </source>
</evidence>
<reference evidence="1 2" key="1">
    <citation type="journal article" date="2023" name="Life. Sci Alliance">
        <title>Evolutionary insights into 3D genome organization and epigenetic landscape of Vigna mungo.</title>
        <authorList>
            <person name="Junaid A."/>
            <person name="Singh B."/>
            <person name="Bhatia S."/>
        </authorList>
    </citation>
    <scope>NUCLEOTIDE SEQUENCE [LARGE SCALE GENOMIC DNA]</scope>
    <source>
        <strain evidence="1">Urdbean</strain>
    </source>
</reference>
<accession>A0AAQ3NNP0</accession>